<evidence type="ECO:0000313" key="2">
    <source>
        <dbReference type="Proteomes" id="UP000252770"/>
    </source>
</evidence>
<organism evidence="1 2">
    <name type="scientific">Desertihabitans brevis</name>
    <dbReference type="NCBI Taxonomy" id="2268447"/>
    <lineage>
        <taxon>Bacteria</taxon>
        <taxon>Bacillati</taxon>
        <taxon>Actinomycetota</taxon>
        <taxon>Actinomycetes</taxon>
        <taxon>Propionibacteriales</taxon>
        <taxon>Propionibacteriaceae</taxon>
        <taxon>Desertihabitans</taxon>
    </lineage>
</organism>
<reference evidence="1 2" key="1">
    <citation type="submission" date="2018-07" db="EMBL/GenBank/DDBJ databases">
        <title>Desertimonas flava gen. nov. sp. nov.</title>
        <authorList>
            <person name="Liu S."/>
        </authorList>
    </citation>
    <scope>NUCLEOTIDE SEQUENCE [LARGE SCALE GENOMIC DNA]</scope>
    <source>
        <strain evidence="1 2">16Sb5-5</strain>
    </source>
</reference>
<dbReference type="AlphaFoldDB" id="A0A367YR49"/>
<name>A0A367YR49_9ACTN</name>
<protein>
    <submittedName>
        <fullName evidence="1">Uncharacterized protein</fullName>
    </submittedName>
</protein>
<proteinExistence type="predicted"/>
<evidence type="ECO:0000313" key="1">
    <source>
        <dbReference type="EMBL" id="RCK68304.1"/>
    </source>
</evidence>
<keyword evidence="2" id="KW-1185">Reference proteome</keyword>
<comment type="caution">
    <text evidence="1">The sequence shown here is derived from an EMBL/GenBank/DDBJ whole genome shotgun (WGS) entry which is preliminary data.</text>
</comment>
<accession>A0A367YR49</accession>
<gene>
    <name evidence="1" type="ORF">DT076_16795</name>
</gene>
<dbReference type="Proteomes" id="UP000252770">
    <property type="component" value="Unassembled WGS sequence"/>
</dbReference>
<sequence length="83" mass="8896">MAVVSLTVDGLPRASSKQVGLVVARMRRVGLTDRDAGLAFCARVACRPISSRSELTADEASWVLTALDTWHRDGVDPTQQVSA</sequence>
<dbReference type="EMBL" id="QOUI01000012">
    <property type="protein sequence ID" value="RCK68304.1"/>
    <property type="molecule type" value="Genomic_DNA"/>
</dbReference>